<feature type="compositionally biased region" description="Basic and acidic residues" evidence="5">
    <location>
        <begin position="31"/>
        <end position="52"/>
    </location>
</feature>
<dbReference type="OrthoDB" id="436852at2759"/>
<keyword evidence="4" id="KW-0539">Nucleus</keyword>
<dbReference type="Gene3D" id="1.10.472.30">
    <property type="entry name" value="Transcription elongation factor S-II, central domain"/>
    <property type="match status" value="1"/>
</dbReference>
<evidence type="ECO:0000256" key="3">
    <source>
        <dbReference type="ARBA" id="ARBA00022833"/>
    </source>
</evidence>
<keyword evidence="8" id="KW-1185">Reference proteome</keyword>
<feature type="domain" description="TFIIS central" evidence="6">
    <location>
        <begin position="9"/>
        <end position="154"/>
    </location>
</feature>
<evidence type="ECO:0000313" key="8">
    <source>
        <dbReference type="Proteomes" id="UP000077266"/>
    </source>
</evidence>
<dbReference type="AlphaFoldDB" id="A0A165JAD1"/>
<dbReference type="GO" id="GO:0005634">
    <property type="term" value="C:nucleus"/>
    <property type="evidence" value="ECO:0007669"/>
    <property type="project" value="TreeGrafter"/>
</dbReference>
<dbReference type="InterPro" id="IPR036575">
    <property type="entry name" value="TFIIS_cen_dom_sf"/>
</dbReference>
<dbReference type="GO" id="GO:0031564">
    <property type="term" value="P:transcription antitermination"/>
    <property type="evidence" value="ECO:0007669"/>
    <property type="project" value="TreeGrafter"/>
</dbReference>
<dbReference type="EMBL" id="KV425970">
    <property type="protein sequence ID" value="KZV94564.1"/>
    <property type="molecule type" value="Genomic_DNA"/>
</dbReference>
<dbReference type="GO" id="GO:0008270">
    <property type="term" value="F:zinc ion binding"/>
    <property type="evidence" value="ECO:0007669"/>
    <property type="project" value="UniProtKB-KW"/>
</dbReference>
<feature type="non-terminal residue" evidence="7">
    <location>
        <position position="160"/>
    </location>
</feature>
<dbReference type="InParanoid" id="A0A165JAD1"/>
<dbReference type="InterPro" id="IPR003618">
    <property type="entry name" value="TFIIS_cen_dom"/>
</dbReference>
<sequence>DRDATDDPTRKYCTGKLLEVLEPIFNDYHDWKDETAPPKNRELSPEEKERARQAAANFVQDLEHELFEHYSEPDKLGHPAASGKYKERFRMITFNLAKEDRVILRRRIAFAELTPSELAQMSSTELANEQTKQAIEHALKESLEHSILESRITAPRAKMT</sequence>
<protein>
    <recommendedName>
        <fullName evidence="6">TFIIS central domain-containing protein</fullName>
    </recommendedName>
</protein>
<name>A0A165JAD1_EXIGL</name>
<keyword evidence="1" id="KW-0479">Metal-binding</keyword>
<dbReference type="GO" id="GO:0001139">
    <property type="term" value="F:RNA polymerase II complex recruiting activity"/>
    <property type="evidence" value="ECO:0007669"/>
    <property type="project" value="TreeGrafter"/>
</dbReference>
<dbReference type="Proteomes" id="UP000077266">
    <property type="component" value="Unassembled WGS sequence"/>
</dbReference>
<evidence type="ECO:0000256" key="1">
    <source>
        <dbReference type="ARBA" id="ARBA00022723"/>
    </source>
</evidence>
<dbReference type="Pfam" id="PF07500">
    <property type="entry name" value="TFIIS_M"/>
    <property type="match status" value="1"/>
</dbReference>
<gene>
    <name evidence="7" type="ORF">EXIGLDRAFT_572266</name>
</gene>
<dbReference type="PANTHER" id="PTHR11477">
    <property type="entry name" value="TRANSCRIPTION FACTOR S-II ZINC FINGER DOMAIN-CONTAINING PROTEIN"/>
    <property type="match status" value="1"/>
</dbReference>
<reference evidence="7 8" key="1">
    <citation type="journal article" date="2016" name="Mol. Biol. Evol.">
        <title>Comparative Genomics of Early-Diverging Mushroom-Forming Fungi Provides Insights into the Origins of Lignocellulose Decay Capabilities.</title>
        <authorList>
            <person name="Nagy L.G."/>
            <person name="Riley R."/>
            <person name="Tritt A."/>
            <person name="Adam C."/>
            <person name="Daum C."/>
            <person name="Floudas D."/>
            <person name="Sun H."/>
            <person name="Yadav J.S."/>
            <person name="Pangilinan J."/>
            <person name="Larsson K.H."/>
            <person name="Matsuura K."/>
            <person name="Barry K."/>
            <person name="Labutti K."/>
            <person name="Kuo R."/>
            <person name="Ohm R.A."/>
            <person name="Bhattacharya S.S."/>
            <person name="Shirouzu T."/>
            <person name="Yoshinaga Y."/>
            <person name="Martin F.M."/>
            <person name="Grigoriev I.V."/>
            <person name="Hibbett D.S."/>
        </authorList>
    </citation>
    <scope>NUCLEOTIDE SEQUENCE [LARGE SCALE GENOMIC DNA]</scope>
    <source>
        <strain evidence="7 8">HHB12029</strain>
    </source>
</reference>
<dbReference type="GO" id="GO:0006362">
    <property type="term" value="P:transcription elongation by RNA polymerase I"/>
    <property type="evidence" value="ECO:0007669"/>
    <property type="project" value="TreeGrafter"/>
</dbReference>
<feature type="non-terminal residue" evidence="7">
    <location>
        <position position="1"/>
    </location>
</feature>
<evidence type="ECO:0000256" key="5">
    <source>
        <dbReference type="SAM" id="MobiDB-lite"/>
    </source>
</evidence>
<dbReference type="PANTHER" id="PTHR11477:SF0">
    <property type="entry name" value="IP08861P-RELATED"/>
    <property type="match status" value="1"/>
</dbReference>
<proteinExistence type="predicted"/>
<dbReference type="STRING" id="1314781.A0A165JAD1"/>
<keyword evidence="3" id="KW-0862">Zinc</keyword>
<evidence type="ECO:0000313" key="7">
    <source>
        <dbReference type="EMBL" id="KZV94564.1"/>
    </source>
</evidence>
<organism evidence="7 8">
    <name type="scientific">Exidia glandulosa HHB12029</name>
    <dbReference type="NCBI Taxonomy" id="1314781"/>
    <lineage>
        <taxon>Eukaryota</taxon>
        <taxon>Fungi</taxon>
        <taxon>Dikarya</taxon>
        <taxon>Basidiomycota</taxon>
        <taxon>Agaricomycotina</taxon>
        <taxon>Agaricomycetes</taxon>
        <taxon>Auriculariales</taxon>
        <taxon>Exidiaceae</taxon>
        <taxon>Exidia</taxon>
    </lineage>
</organism>
<dbReference type="GO" id="GO:0000977">
    <property type="term" value="F:RNA polymerase II transcription regulatory region sequence-specific DNA binding"/>
    <property type="evidence" value="ECO:0007669"/>
    <property type="project" value="TreeGrafter"/>
</dbReference>
<dbReference type="GO" id="GO:0006368">
    <property type="term" value="P:transcription elongation by RNA polymerase II"/>
    <property type="evidence" value="ECO:0007669"/>
    <property type="project" value="TreeGrafter"/>
</dbReference>
<dbReference type="SUPFAM" id="SSF46942">
    <property type="entry name" value="Elongation factor TFIIS domain 2"/>
    <property type="match status" value="1"/>
</dbReference>
<feature type="region of interest" description="Disordered" evidence="5">
    <location>
        <begin position="31"/>
        <end position="53"/>
    </location>
</feature>
<dbReference type="PROSITE" id="PS51321">
    <property type="entry name" value="TFIIS_CENTRAL"/>
    <property type="match status" value="1"/>
</dbReference>
<evidence type="ECO:0000259" key="6">
    <source>
        <dbReference type="PROSITE" id="PS51321"/>
    </source>
</evidence>
<dbReference type="GO" id="GO:0031440">
    <property type="term" value="P:regulation of mRNA 3'-end processing"/>
    <property type="evidence" value="ECO:0007669"/>
    <property type="project" value="TreeGrafter"/>
</dbReference>
<dbReference type="SMART" id="SM00510">
    <property type="entry name" value="TFS2M"/>
    <property type="match status" value="1"/>
</dbReference>
<evidence type="ECO:0000256" key="2">
    <source>
        <dbReference type="ARBA" id="ARBA00022771"/>
    </source>
</evidence>
<evidence type="ECO:0000256" key="4">
    <source>
        <dbReference type="ARBA" id="ARBA00023242"/>
    </source>
</evidence>
<keyword evidence="2" id="KW-0863">Zinc-finger</keyword>
<accession>A0A165JAD1</accession>